<evidence type="ECO:0000313" key="2">
    <source>
        <dbReference type="EMBL" id="CEM38772.1"/>
    </source>
</evidence>
<keyword evidence="1" id="KW-0732">Signal</keyword>
<dbReference type="EMBL" id="CDMY01001000">
    <property type="protein sequence ID" value="CEM38772.1"/>
    <property type="molecule type" value="Genomic_DNA"/>
</dbReference>
<protein>
    <submittedName>
        <fullName evidence="2">Uncharacterized protein</fullName>
    </submittedName>
</protein>
<keyword evidence="3" id="KW-1185">Reference proteome</keyword>
<accession>A0A0G4H515</accession>
<dbReference type="InParanoid" id="A0A0G4H515"/>
<sequence>MIPFIFAFPLWCVSLVRVPSVRMASSVSSLAGRAVGLFEGRNVCTDGGGLYILVQEMEGASSARRRQPGPTAAGQQCGCDRWQWCHTAASGGLLDTAGGQGGGDGFTQLPSGGQFKSDIIEWRDGVDGQDTISEGCGLEVRVSGLRQWERETLADMRWARCVAVRHPTL</sequence>
<feature type="chain" id="PRO_5005191120" evidence="1">
    <location>
        <begin position="24"/>
        <end position="169"/>
    </location>
</feature>
<evidence type="ECO:0000313" key="3">
    <source>
        <dbReference type="Proteomes" id="UP000041254"/>
    </source>
</evidence>
<dbReference type="VEuPathDB" id="CryptoDB:Vbra_1868"/>
<gene>
    <name evidence="2" type="ORF">Vbra_1868</name>
</gene>
<organism evidence="2 3">
    <name type="scientific">Vitrella brassicaformis (strain CCMP3155)</name>
    <dbReference type="NCBI Taxonomy" id="1169540"/>
    <lineage>
        <taxon>Eukaryota</taxon>
        <taxon>Sar</taxon>
        <taxon>Alveolata</taxon>
        <taxon>Colpodellida</taxon>
        <taxon>Vitrellaceae</taxon>
        <taxon>Vitrella</taxon>
    </lineage>
</organism>
<feature type="signal peptide" evidence="1">
    <location>
        <begin position="1"/>
        <end position="23"/>
    </location>
</feature>
<dbReference type="AlphaFoldDB" id="A0A0G4H515"/>
<name>A0A0G4H515_VITBC</name>
<proteinExistence type="predicted"/>
<dbReference type="PhylomeDB" id="A0A0G4H515"/>
<evidence type="ECO:0000256" key="1">
    <source>
        <dbReference type="SAM" id="SignalP"/>
    </source>
</evidence>
<dbReference type="Proteomes" id="UP000041254">
    <property type="component" value="Unassembled WGS sequence"/>
</dbReference>
<reference evidence="2 3" key="1">
    <citation type="submission" date="2014-11" db="EMBL/GenBank/DDBJ databases">
        <authorList>
            <person name="Zhu J."/>
            <person name="Qi W."/>
            <person name="Song R."/>
        </authorList>
    </citation>
    <scope>NUCLEOTIDE SEQUENCE [LARGE SCALE GENOMIC DNA]</scope>
</reference>